<dbReference type="Proteomes" id="UP001497516">
    <property type="component" value="Chromosome 8"/>
</dbReference>
<feature type="compositionally biased region" description="Low complexity" evidence="1">
    <location>
        <begin position="11"/>
        <end position="26"/>
    </location>
</feature>
<evidence type="ECO:0000256" key="1">
    <source>
        <dbReference type="SAM" id="MobiDB-lite"/>
    </source>
</evidence>
<protein>
    <submittedName>
        <fullName evidence="2">Uncharacterized protein</fullName>
    </submittedName>
</protein>
<reference evidence="2 3" key="1">
    <citation type="submission" date="2024-04" db="EMBL/GenBank/DDBJ databases">
        <authorList>
            <person name="Fracassetti M."/>
        </authorList>
    </citation>
    <scope>NUCLEOTIDE SEQUENCE [LARGE SCALE GENOMIC DNA]</scope>
</reference>
<evidence type="ECO:0000313" key="3">
    <source>
        <dbReference type="Proteomes" id="UP001497516"/>
    </source>
</evidence>
<organism evidence="2 3">
    <name type="scientific">Linum trigynum</name>
    <dbReference type="NCBI Taxonomy" id="586398"/>
    <lineage>
        <taxon>Eukaryota</taxon>
        <taxon>Viridiplantae</taxon>
        <taxon>Streptophyta</taxon>
        <taxon>Embryophyta</taxon>
        <taxon>Tracheophyta</taxon>
        <taxon>Spermatophyta</taxon>
        <taxon>Magnoliopsida</taxon>
        <taxon>eudicotyledons</taxon>
        <taxon>Gunneridae</taxon>
        <taxon>Pentapetalae</taxon>
        <taxon>rosids</taxon>
        <taxon>fabids</taxon>
        <taxon>Malpighiales</taxon>
        <taxon>Linaceae</taxon>
        <taxon>Linum</taxon>
    </lineage>
</organism>
<dbReference type="AlphaFoldDB" id="A0AAV2GDC0"/>
<accession>A0AAV2GDC0</accession>
<dbReference type="EMBL" id="OZ034821">
    <property type="protein sequence ID" value="CAL1408187.1"/>
    <property type="molecule type" value="Genomic_DNA"/>
</dbReference>
<feature type="region of interest" description="Disordered" evidence="1">
    <location>
        <begin position="1"/>
        <end position="52"/>
    </location>
</feature>
<sequence>MKRQRSHGEKTTTSADHAAAATATGKSTRKMMRSKVVGPDPDHHNKDGGVATGSSINTATATATATLGICAAAAAAAAVEREYYMCNGGEADHHQGGVLNYEQMWWSSIWLPSFDVDNYMVAADAEDETGGGGVVWDIDDIWNLKSIK</sequence>
<evidence type="ECO:0000313" key="2">
    <source>
        <dbReference type="EMBL" id="CAL1408187.1"/>
    </source>
</evidence>
<proteinExistence type="predicted"/>
<name>A0AAV2GDC0_9ROSI</name>
<gene>
    <name evidence="2" type="ORF">LTRI10_LOCUS47803</name>
</gene>
<keyword evidence="3" id="KW-1185">Reference proteome</keyword>
<feature type="compositionally biased region" description="Basic and acidic residues" evidence="1">
    <location>
        <begin position="1"/>
        <end position="10"/>
    </location>
</feature>